<sequence>MKIGLMSWQWWKKWFQPQRDDSVDLAASQQDTSSTWSQQSPRLVPFQFRGPFIQTDIGLYEEK</sequence>
<keyword evidence="2" id="KW-1185">Reference proteome</keyword>
<evidence type="ECO:0000313" key="2">
    <source>
        <dbReference type="Proteomes" id="UP000242715"/>
    </source>
</evidence>
<organism evidence="1 2">
    <name type="scientific">Trifolium subterraneum</name>
    <name type="common">Subterranean clover</name>
    <dbReference type="NCBI Taxonomy" id="3900"/>
    <lineage>
        <taxon>Eukaryota</taxon>
        <taxon>Viridiplantae</taxon>
        <taxon>Streptophyta</taxon>
        <taxon>Embryophyta</taxon>
        <taxon>Tracheophyta</taxon>
        <taxon>Spermatophyta</taxon>
        <taxon>Magnoliopsida</taxon>
        <taxon>eudicotyledons</taxon>
        <taxon>Gunneridae</taxon>
        <taxon>Pentapetalae</taxon>
        <taxon>rosids</taxon>
        <taxon>fabids</taxon>
        <taxon>Fabales</taxon>
        <taxon>Fabaceae</taxon>
        <taxon>Papilionoideae</taxon>
        <taxon>50 kb inversion clade</taxon>
        <taxon>NPAAA clade</taxon>
        <taxon>Hologalegina</taxon>
        <taxon>IRL clade</taxon>
        <taxon>Trifolieae</taxon>
        <taxon>Trifolium</taxon>
    </lineage>
</organism>
<name>A0A2Z6MNN0_TRISU</name>
<dbReference type="EMBL" id="DF973175">
    <property type="protein sequence ID" value="GAU17726.1"/>
    <property type="molecule type" value="Genomic_DNA"/>
</dbReference>
<reference evidence="2" key="1">
    <citation type="journal article" date="2017" name="Front. Plant Sci.">
        <title>Climate Clever Clovers: New Paradigm to Reduce the Environmental Footprint of Ruminants by Breeding Low Methanogenic Forages Utilizing Haplotype Variation.</title>
        <authorList>
            <person name="Kaur P."/>
            <person name="Appels R."/>
            <person name="Bayer P.E."/>
            <person name="Keeble-Gagnere G."/>
            <person name="Wang J."/>
            <person name="Hirakawa H."/>
            <person name="Shirasawa K."/>
            <person name="Vercoe P."/>
            <person name="Stefanova K."/>
            <person name="Durmic Z."/>
            <person name="Nichols P."/>
            <person name="Revell C."/>
            <person name="Isobe S.N."/>
            <person name="Edwards D."/>
            <person name="Erskine W."/>
        </authorList>
    </citation>
    <scope>NUCLEOTIDE SEQUENCE [LARGE SCALE GENOMIC DNA]</scope>
    <source>
        <strain evidence="2">cv. Daliak</strain>
    </source>
</reference>
<evidence type="ECO:0000313" key="1">
    <source>
        <dbReference type="EMBL" id="GAU17726.1"/>
    </source>
</evidence>
<dbReference type="AlphaFoldDB" id="A0A2Z6MNN0"/>
<proteinExistence type="predicted"/>
<protein>
    <submittedName>
        <fullName evidence="1">Uncharacterized protein</fullName>
    </submittedName>
</protein>
<dbReference type="Proteomes" id="UP000242715">
    <property type="component" value="Unassembled WGS sequence"/>
</dbReference>
<accession>A0A2Z6MNN0</accession>
<gene>
    <name evidence="1" type="ORF">TSUD_07880</name>
</gene>